<dbReference type="RefSeq" id="WP_092453927.1">
    <property type="nucleotide sequence ID" value="NZ_FOJI01000008.1"/>
</dbReference>
<gene>
    <name evidence="1" type="ORF">SAMN05421659_10815</name>
</gene>
<dbReference type="SUPFAM" id="SSF55021">
    <property type="entry name" value="ACT-like"/>
    <property type="match status" value="1"/>
</dbReference>
<evidence type="ECO:0000313" key="1">
    <source>
        <dbReference type="EMBL" id="SEW26346.1"/>
    </source>
</evidence>
<dbReference type="STRING" id="99656.SAMN05421659_10815"/>
<dbReference type="InterPro" id="IPR045865">
    <property type="entry name" value="ACT-like_dom_sf"/>
</dbReference>
<dbReference type="Pfam" id="PF21699">
    <property type="entry name" value="TM1266-like"/>
    <property type="match status" value="1"/>
</dbReference>
<dbReference type="InterPro" id="IPR027271">
    <property type="entry name" value="Acetolactate_synth/TF_NikR_C"/>
</dbReference>
<organism evidence="1 2">
    <name type="scientific">[Clostridium] fimetarium</name>
    <dbReference type="NCBI Taxonomy" id="99656"/>
    <lineage>
        <taxon>Bacteria</taxon>
        <taxon>Bacillati</taxon>
        <taxon>Bacillota</taxon>
        <taxon>Clostridia</taxon>
        <taxon>Lachnospirales</taxon>
        <taxon>Lachnospiraceae</taxon>
    </lineage>
</organism>
<accession>A0A1I0QHD5</accession>
<keyword evidence="2" id="KW-1185">Reference proteome</keyword>
<proteinExistence type="predicted"/>
<dbReference type="AlphaFoldDB" id="A0A1I0QHD5"/>
<dbReference type="Gene3D" id="3.30.70.1150">
    <property type="entry name" value="ACT-like. Chain A, domain 2"/>
    <property type="match status" value="1"/>
</dbReference>
<evidence type="ECO:0000313" key="2">
    <source>
        <dbReference type="Proteomes" id="UP000199701"/>
    </source>
</evidence>
<dbReference type="EMBL" id="FOJI01000008">
    <property type="protein sequence ID" value="SEW26346.1"/>
    <property type="molecule type" value="Genomic_DNA"/>
</dbReference>
<reference evidence="1 2" key="1">
    <citation type="submission" date="2016-10" db="EMBL/GenBank/DDBJ databases">
        <authorList>
            <person name="de Groot N.N."/>
        </authorList>
    </citation>
    <scope>NUCLEOTIDE SEQUENCE [LARGE SCALE GENOMIC DNA]</scope>
    <source>
        <strain evidence="1 2">DSM 9179</strain>
    </source>
</reference>
<dbReference type="OrthoDB" id="9796135at2"/>
<dbReference type="InterPro" id="IPR023860">
    <property type="entry name" value="FeFe-hyd_TM1266"/>
</dbReference>
<dbReference type="Proteomes" id="UP000199701">
    <property type="component" value="Unassembled WGS sequence"/>
</dbReference>
<dbReference type="NCBIfam" id="TIGR03959">
    <property type="entry name" value="hyd_TM1266"/>
    <property type="match status" value="1"/>
</dbReference>
<protein>
    <submittedName>
        <fullName evidence="1">Putative iron-only hydrogenase system regulator</fullName>
    </submittedName>
</protein>
<sequence length="98" mass="10523">METRVAIIGIIVEDAGSVEKLNRILHDYGSYIIGRMGIPYKEKHINIISIAVDAPNDVISALSGKLGKLPGVSAKAVYSKLPIITNEVSIGKSYISEV</sequence>
<name>A0A1I0QHD5_9FIRM</name>